<evidence type="ECO:0000256" key="2">
    <source>
        <dbReference type="ARBA" id="ARBA00001936"/>
    </source>
</evidence>
<dbReference type="HOGENOM" id="CLU_039453_2_1_1"/>
<feature type="compositionally biased region" description="Low complexity" evidence="13">
    <location>
        <begin position="1"/>
        <end position="18"/>
    </location>
</feature>
<feature type="region of interest" description="Disordered" evidence="13">
    <location>
        <begin position="1"/>
        <end position="26"/>
    </location>
</feature>
<dbReference type="EMBL" id="KN823034">
    <property type="protein sequence ID" value="KIO25838.1"/>
    <property type="molecule type" value="Genomic_DNA"/>
</dbReference>
<dbReference type="PANTHER" id="PTHR11845">
    <property type="entry name" value="5'-DEOXYNUCLEOTIDASE HDDC2"/>
    <property type="match status" value="1"/>
</dbReference>
<evidence type="ECO:0000256" key="1">
    <source>
        <dbReference type="ARBA" id="ARBA00001638"/>
    </source>
</evidence>
<evidence type="ECO:0000256" key="13">
    <source>
        <dbReference type="SAM" id="MobiDB-lite"/>
    </source>
</evidence>
<evidence type="ECO:0000256" key="5">
    <source>
        <dbReference type="ARBA" id="ARBA00004074"/>
    </source>
</evidence>
<dbReference type="AlphaFoldDB" id="A0A0C3KWQ2"/>
<reference evidence="16" key="2">
    <citation type="submission" date="2015-01" db="EMBL/GenBank/DDBJ databases">
        <title>Evolutionary Origins and Diversification of the Mycorrhizal Mutualists.</title>
        <authorList>
            <consortium name="DOE Joint Genome Institute"/>
            <consortium name="Mycorrhizal Genomics Consortium"/>
            <person name="Kohler A."/>
            <person name="Kuo A."/>
            <person name="Nagy L.G."/>
            <person name="Floudas D."/>
            <person name="Copeland A."/>
            <person name="Barry K.W."/>
            <person name="Cichocki N."/>
            <person name="Veneault-Fourrey C."/>
            <person name="LaButti K."/>
            <person name="Lindquist E.A."/>
            <person name="Lipzen A."/>
            <person name="Lundell T."/>
            <person name="Morin E."/>
            <person name="Murat C."/>
            <person name="Riley R."/>
            <person name="Ohm R."/>
            <person name="Sun H."/>
            <person name="Tunlid A."/>
            <person name="Henrissat B."/>
            <person name="Grigoriev I.V."/>
            <person name="Hibbett D.S."/>
            <person name="Martin F."/>
        </authorList>
    </citation>
    <scope>NUCLEOTIDE SEQUENCE [LARGE SCALE GENOMIC DNA]</scope>
    <source>
        <strain evidence="16">MUT 4182</strain>
    </source>
</reference>
<evidence type="ECO:0000313" key="16">
    <source>
        <dbReference type="Proteomes" id="UP000054248"/>
    </source>
</evidence>
<comment type="cofactor">
    <cofactor evidence="4">
        <name>Mg(2+)</name>
        <dbReference type="ChEBI" id="CHEBI:18420"/>
    </cofactor>
</comment>
<dbReference type="GO" id="GO:0009159">
    <property type="term" value="P:deoxyribonucleoside monophosphate catabolic process"/>
    <property type="evidence" value="ECO:0007669"/>
    <property type="project" value="UniProtKB-ARBA"/>
</dbReference>
<keyword evidence="12" id="KW-0170">Cobalt</keyword>
<evidence type="ECO:0000256" key="6">
    <source>
        <dbReference type="ARBA" id="ARBA00009999"/>
    </source>
</evidence>
<evidence type="ECO:0000256" key="11">
    <source>
        <dbReference type="ARBA" id="ARBA00022842"/>
    </source>
</evidence>
<dbReference type="PANTHER" id="PTHR11845:SF13">
    <property type="entry name" value="5'-DEOXYNUCLEOTIDASE HDDC2"/>
    <property type="match status" value="1"/>
</dbReference>
<dbReference type="EC" id="3.1.3.89" evidence="8"/>
<dbReference type="Pfam" id="PF13023">
    <property type="entry name" value="HD_3"/>
    <property type="match status" value="1"/>
</dbReference>
<organism evidence="15 16">
    <name type="scientific">Tulasnella calospora MUT 4182</name>
    <dbReference type="NCBI Taxonomy" id="1051891"/>
    <lineage>
        <taxon>Eukaryota</taxon>
        <taxon>Fungi</taxon>
        <taxon>Dikarya</taxon>
        <taxon>Basidiomycota</taxon>
        <taxon>Agaricomycotina</taxon>
        <taxon>Agaricomycetes</taxon>
        <taxon>Cantharellales</taxon>
        <taxon>Tulasnellaceae</taxon>
        <taxon>Tulasnella</taxon>
    </lineage>
</organism>
<keyword evidence="10" id="KW-0378">Hydrolase</keyword>
<comment type="similarity">
    <text evidence="6">Belongs to the HDDC2 family.</text>
</comment>
<dbReference type="GO" id="GO:0005737">
    <property type="term" value="C:cytoplasm"/>
    <property type="evidence" value="ECO:0007669"/>
    <property type="project" value="TreeGrafter"/>
</dbReference>
<evidence type="ECO:0000259" key="14">
    <source>
        <dbReference type="Pfam" id="PF13023"/>
    </source>
</evidence>
<evidence type="ECO:0000256" key="12">
    <source>
        <dbReference type="ARBA" id="ARBA00023285"/>
    </source>
</evidence>
<evidence type="ECO:0000256" key="8">
    <source>
        <dbReference type="ARBA" id="ARBA00012964"/>
    </source>
</evidence>
<dbReference type="SUPFAM" id="SSF109604">
    <property type="entry name" value="HD-domain/PDEase-like"/>
    <property type="match status" value="1"/>
</dbReference>
<evidence type="ECO:0000256" key="7">
    <source>
        <dbReference type="ARBA" id="ARBA00011738"/>
    </source>
</evidence>
<sequence length="226" mass="25015">MEATPTSSSSPSVSGPASKRIVPPYVPSGDEGKDRLYFFHLLERLKTQKRTGWVDNGIGNPESISDHMHRMAVLALCSSDKSLDIGKCVLLAVVHDLAEAQVGDIAPSDGISKQDKRRLEAAAMDNIINDMLGGGTAAQRIRALWDEYEAQETAEAKFVKDLDLFEMALQATEYEKESQGQKLLGPFLESSIPRLRHPEAQSWGNDLTAERNQFWIDRTTKNPEST</sequence>
<evidence type="ECO:0000256" key="10">
    <source>
        <dbReference type="ARBA" id="ARBA00022801"/>
    </source>
</evidence>
<protein>
    <recommendedName>
        <fullName evidence="8">5'-deoxynucleotidase</fullName>
        <ecNumber evidence="8">3.1.3.89</ecNumber>
    </recommendedName>
</protein>
<dbReference type="Proteomes" id="UP000054248">
    <property type="component" value="Unassembled WGS sequence"/>
</dbReference>
<comment type="subunit">
    <text evidence="7">Homodimer.</text>
</comment>
<comment type="cofactor">
    <cofactor evidence="2">
        <name>Mn(2+)</name>
        <dbReference type="ChEBI" id="CHEBI:29035"/>
    </cofactor>
</comment>
<proteinExistence type="inferred from homology"/>
<comment type="function">
    <text evidence="5">Catalyzes the dephosphorylation of the nucleoside 5'-monophosphates deoxyadenosine monophosphate (dAMP), deoxycytidine monophosphate (dCMP), deoxyguanosine monophosphate (dGMP) and deoxythymidine monophosphate (dTMP).</text>
</comment>
<dbReference type="GO" id="GO:0002953">
    <property type="term" value="F:5'-deoxynucleotidase activity"/>
    <property type="evidence" value="ECO:0007669"/>
    <property type="project" value="UniProtKB-EC"/>
</dbReference>
<keyword evidence="9" id="KW-0479">Metal-binding</keyword>
<evidence type="ECO:0000256" key="4">
    <source>
        <dbReference type="ARBA" id="ARBA00001946"/>
    </source>
</evidence>
<accession>A0A0C3KWQ2</accession>
<feature type="domain" description="HD" evidence="14">
    <location>
        <begin position="42"/>
        <end position="181"/>
    </location>
</feature>
<gene>
    <name evidence="15" type="ORF">M407DRAFT_236390</name>
</gene>
<evidence type="ECO:0000313" key="15">
    <source>
        <dbReference type="EMBL" id="KIO25838.1"/>
    </source>
</evidence>
<dbReference type="InterPro" id="IPR006674">
    <property type="entry name" value="HD_domain"/>
</dbReference>
<reference evidence="15 16" key="1">
    <citation type="submission" date="2014-04" db="EMBL/GenBank/DDBJ databases">
        <authorList>
            <consortium name="DOE Joint Genome Institute"/>
            <person name="Kuo A."/>
            <person name="Girlanda M."/>
            <person name="Perotto S."/>
            <person name="Kohler A."/>
            <person name="Nagy L.G."/>
            <person name="Floudas D."/>
            <person name="Copeland A."/>
            <person name="Barry K.W."/>
            <person name="Cichocki N."/>
            <person name="Veneault-Fourrey C."/>
            <person name="LaButti K."/>
            <person name="Lindquist E.A."/>
            <person name="Lipzen A."/>
            <person name="Lundell T."/>
            <person name="Morin E."/>
            <person name="Murat C."/>
            <person name="Sun H."/>
            <person name="Tunlid A."/>
            <person name="Henrissat B."/>
            <person name="Grigoriev I.V."/>
            <person name="Hibbett D.S."/>
            <person name="Martin F."/>
            <person name="Nordberg H.P."/>
            <person name="Cantor M.N."/>
            <person name="Hua S.X."/>
        </authorList>
    </citation>
    <scope>NUCLEOTIDE SEQUENCE [LARGE SCALE GENOMIC DNA]</scope>
    <source>
        <strain evidence="15 16">MUT 4182</strain>
    </source>
</reference>
<name>A0A0C3KWQ2_9AGAM</name>
<dbReference type="InterPro" id="IPR039356">
    <property type="entry name" value="YfbR/HDDC2"/>
</dbReference>
<evidence type="ECO:0000256" key="3">
    <source>
        <dbReference type="ARBA" id="ARBA00001941"/>
    </source>
</evidence>
<dbReference type="GO" id="GO:0046872">
    <property type="term" value="F:metal ion binding"/>
    <property type="evidence" value="ECO:0007669"/>
    <property type="project" value="UniProtKB-KW"/>
</dbReference>
<comment type="catalytic activity">
    <reaction evidence="1">
        <text>a 2'-deoxyribonucleoside 5'-phosphate + H2O = a 2'-deoxyribonucleoside + phosphate</text>
        <dbReference type="Rhea" id="RHEA:36167"/>
        <dbReference type="ChEBI" id="CHEBI:15377"/>
        <dbReference type="ChEBI" id="CHEBI:18274"/>
        <dbReference type="ChEBI" id="CHEBI:43474"/>
        <dbReference type="ChEBI" id="CHEBI:65317"/>
        <dbReference type="EC" id="3.1.3.89"/>
    </reaction>
</comment>
<keyword evidence="11" id="KW-0460">Magnesium</keyword>
<comment type="cofactor">
    <cofactor evidence="3">
        <name>Co(2+)</name>
        <dbReference type="ChEBI" id="CHEBI:48828"/>
    </cofactor>
</comment>
<evidence type="ECO:0000256" key="9">
    <source>
        <dbReference type="ARBA" id="ARBA00022723"/>
    </source>
</evidence>
<dbReference type="FunFam" id="1.10.3210.10:FF:000011">
    <property type="entry name" value="HD domain-containing protein 2"/>
    <property type="match status" value="1"/>
</dbReference>
<keyword evidence="16" id="KW-1185">Reference proteome</keyword>
<dbReference type="STRING" id="1051891.A0A0C3KWQ2"/>
<dbReference type="Gene3D" id="1.10.3210.10">
    <property type="entry name" value="Hypothetical protein af1432"/>
    <property type="match status" value="1"/>
</dbReference>
<dbReference type="OrthoDB" id="10254258at2759"/>